<dbReference type="PANTHER" id="PTHR15020:SF50">
    <property type="entry name" value="UPF0659 PROTEIN YMR090W"/>
    <property type="match status" value="1"/>
</dbReference>
<accession>A0A1H5NFZ3</accession>
<dbReference type="PANTHER" id="PTHR15020">
    <property type="entry name" value="FLAVIN REDUCTASE-RELATED"/>
    <property type="match status" value="1"/>
</dbReference>
<protein>
    <submittedName>
        <fullName evidence="2">Putative NADH-flavin reductase</fullName>
    </submittedName>
</protein>
<dbReference type="EMBL" id="FNTV01000001">
    <property type="protein sequence ID" value="SEF00380.1"/>
    <property type="molecule type" value="Genomic_DNA"/>
</dbReference>
<dbReference type="Pfam" id="PF13460">
    <property type="entry name" value="NAD_binding_10"/>
    <property type="match status" value="1"/>
</dbReference>
<dbReference type="InterPro" id="IPR036291">
    <property type="entry name" value="NAD(P)-bd_dom_sf"/>
</dbReference>
<dbReference type="Proteomes" id="UP000182725">
    <property type="component" value="Unassembled WGS sequence"/>
</dbReference>
<sequence length="221" mass="22491">MTKVMIIGGHGKIALLLAPLLKQAGVEVTSVIRNAAHIDDVAAAGATPVVHDVASSSVDELADLFAGQDAIIWSAGAGGGSAERTYAVDRDAAIASMDAAVQAGIPRYIMVSYLGAGTDHGVPPENGFFAYAEAKAAADAHLRTLSALAWTILAPGALTLDAPSGLVDPTPAVDRDPADAGKTSRANVALMAAAVLEHPKTIMRTVEFSDGQTSIAKVLTP</sequence>
<reference evidence="2 3" key="1">
    <citation type="submission" date="2016-10" db="EMBL/GenBank/DDBJ databases">
        <authorList>
            <person name="de Groot N.N."/>
        </authorList>
    </citation>
    <scope>NUCLEOTIDE SEQUENCE [LARGE SCALE GENOMIC DNA]</scope>
    <source>
        <strain evidence="2 3">DSM 22274</strain>
    </source>
</reference>
<evidence type="ECO:0000259" key="1">
    <source>
        <dbReference type="Pfam" id="PF13460"/>
    </source>
</evidence>
<evidence type="ECO:0000313" key="2">
    <source>
        <dbReference type="EMBL" id="SEF00380.1"/>
    </source>
</evidence>
<gene>
    <name evidence="2" type="ORF">SAMN04489740_3667</name>
</gene>
<evidence type="ECO:0000313" key="3">
    <source>
        <dbReference type="Proteomes" id="UP000182725"/>
    </source>
</evidence>
<feature type="domain" description="NAD(P)-binding" evidence="1">
    <location>
        <begin position="8"/>
        <end position="199"/>
    </location>
</feature>
<organism evidence="2 3">
    <name type="scientific">Arthrobacter alpinus</name>
    <dbReference type="NCBI Taxonomy" id="656366"/>
    <lineage>
        <taxon>Bacteria</taxon>
        <taxon>Bacillati</taxon>
        <taxon>Actinomycetota</taxon>
        <taxon>Actinomycetes</taxon>
        <taxon>Micrococcales</taxon>
        <taxon>Micrococcaceae</taxon>
        <taxon>Arthrobacter</taxon>
    </lineage>
</organism>
<proteinExistence type="predicted"/>
<name>A0A1H5NFZ3_9MICC</name>
<dbReference type="Gene3D" id="3.40.50.720">
    <property type="entry name" value="NAD(P)-binding Rossmann-like Domain"/>
    <property type="match status" value="1"/>
</dbReference>
<dbReference type="SUPFAM" id="SSF51735">
    <property type="entry name" value="NAD(P)-binding Rossmann-fold domains"/>
    <property type="match status" value="1"/>
</dbReference>
<dbReference type="AlphaFoldDB" id="A0A1H5NFZ3"/>
<dbReference type="InterPro" id="IPR016040">
    <property type="entry name" value="NAD(P)-bd_dom"/>
</dbReference>
<dbReference type="RefSeq" id="WP_074712815.1">
    <property type="nucleotide sequence ID" value="NZ_FNTV01000001.1"/>
</dbReference>